<dbReference type="Proteomes" id="UP000699462">
    <property type="component" value="Unassembled WGS sequence"/>
</dbReference>
<dbReference type="OrthoDB" id="27537at2759"/>
<evidence type="ECO:0000313" key="5">
    <source>
        <dbReference type="Proteomes" id="UP000699462"/>
    </source>
</evidence>
<feature type="repeat" description="WD" evidence="3">
    <location>
        <begin position="109"/>
        <end position="143"/>
    </location>
</feature>
<evidence type="ECO:0000256" key="1">
    <source>
        <dbReference type="ARBA" id="ARBA00022574"/>
    </source>
</evidence>
<organism evidence="4 5">
    <name type="scientific">Paragonimus westermani</name>
    <dbReference type="NCBI Taxonomy" id="34504"/>
    <lineage>
        <taxon>Eukaryota</taxon>
        <taxon>Metazoa</taxon>
        <taxon>Spiralia</taxon>
        <taxon>Lophotrochozoa</taxon>
        <taxon>Platyhelminthes</taxon>
        <taxon>Trematoda</taxon>
        <taxon>Digenea</taxon>
        <taxon>Plagiorchiida</taxon>
        <taxon>Troglotremata</taxon>
        <taxon>Troglotrematidae</taxon>
        <taxon>Paragonimus</taxon>
    </lineage>
</organism>
<dbReference type="Gene3D" id="2.130.10.10">
    <property type="entry name" value="YVTN repeat-like/Quinoprotein amine dehydrogenase"/>
    <property type="match status" value="2"/>
</dbReference>
<comment type="caution">
    <text evidence="4">The sequence shown here is derived from an EMBL/GenBank/DDBJ whole genome shotgun (WGS) entry which is preliminary data.</text>
</comment>
<dbReference type="InterPro" id="IPR036322">
    <property type="entry name" value="WD40_repeat_dom_sf"/>
</dbReference>
<dbReference type="InterPro" id="IPR050505">
    <property type="entry name" value="WDR55/POC1"/>
</dbReference>
<evidence type="ECO:0008006" key="6">
    <source>
        <dbReference type="Google" id="ProtNLM"/>
    </source>
</evidence>
<keyword evidence="1 3" id="KW-0853">WD repeat</keyword>
<evidence type="ECO:0000256" key="2">
    <source>
        <dbReference type="ARBA" id="ARBA00022737"/>
    </source>
</evidence>
<evidence type="ECO:0000313" key="4">
    <source>
        <dbReference type="EMBL" id="KAF8570366.1"/>
    </source>
</evidence>
<keyword evidence="2" id="KW-0677">Repeat</keyword>
<dbReference type="InterPro" id="IPR015943">
    <property type="entry name" value="WD40/YVTN_repeat-like_dom_sf"/>
</dbReference>
<protein>
    <recommendedName>
        <fullName evidence="6">Proteasomal ATPase-associated factor 1</fullName>
    </recommendedName>
</protein>
<dbReference type="PANTHER" id="PTHR44019">
    <property type="entry name" value="WD REPEAT-CONTAINING PROTEIN 55"/>
    <property type="match status" value="1"/>
</dbReference>
<dbReference type="AlphaFoldDB" id="A0A8T0DSS8"/>
<proteinExistence type="predicted"/>
<dbReference type="PROSITE" id="PS50082">
    <property type="entry name" value="WD_REPEATS_2"/>
    <property type="match status" value="2"/>
</dbReference>
<dbReference type="Pfam" id="PF00400">
    <property type="entry name" value="WD40"/>
    <property type="match status" value="2"/>
</dbReference>
<gene>
    <name evidence="4" type="ORF">P879_04957</name>
</gene>
<feature type="repeat" description="WD" evidence="3">
    <location>
        <begin position="144"/>
        <end position="185"/>
    </location>
</feature>
<dbReference type="EMBL" id="JTDF01001189">
    <property type="protein sequence ID" value="KAF8570366.1"/>
    <property type="molecule type" value="Genomic_DNA"/>
</dbReference>
<reference evidence="4 5" key="1">
    <citation type="submission" date="2019-07" db="EMBL/GenBank/DDBJ databases">
        <title>Annotation for the trematode Paragonimus westermani.</title>
        <authorList>
            <person name="Choi Y.-J."/>
        </authorList>
    </citation>
    <scope>NUCLEOTIDE SEQUENCE [LARGE SCALE GENOMIC DNA]</scope>
    <source>
        <strain evidence="4">180907_Pwestermani</strain>
    </source>
</reference>
<accession>A0A8T0DSS8</accession>
<sequence length="517" mass="55887">MAAHCVGFRLQPNWDNAYNEGDNHVWFHKYENGSTHYHRLLLKDKMLVPDTDSVNCELISPTVLKLNSTSSAVRKFFQSPDLTIASKYSEGKQVYTLTLRLVPQPLAHLSCMDIGPSGELALSASSDKVVHLWETATGLRRRTLEGHVAEVYSCKFFPSGLAALTAGADMQLKIWCLLTGHCAATLAPGTAGARTGTGGLDDGEPGGHRTGIVDTGIIDRGRNILAIDRLGWLRLWDVSTQVCISGIPLVPSAYNCCKSVCPVLEQACCLAVKKQYQLPLQINDVVDDQSSWYHVLETSSTQSTEVGTSNSVVAVGMGYGAAVQLYELAARKRGYVARFTLPQTTGSIEACVFPKPMSHSAENNNPLTVSDLDTCAFVEYGLYAGGQTGELASYDLRYPKEPLLKLTDEKGAVHKLQAYVTKGGRQVLLLVGRSDGRVVVYSYDPAVGSGSQSSLAKLEGSCHFKHSTLELTGINCEPVRGLVVLPGKEGKQLGVWTASLGGVFRYYQNLATDVAFG</sequence>
<dbReference type="SUPFAM" id="SSF50978">
    <property type="entry name" value="WD40 repeat-like"/>
    <property type="match status" value="1"/>
</dbReference>
<name>A0A8T0DSS8_9TREM</name>
<dbReference type="PANTHER" id="PTHR44019:SF8">
    <property type="entry name" value="POC1 CENTRIOLAR PROTEIN HOMOLOG"/>
    <property type="match status" value="1"/>
</dbReference>
<dbReference type="InterPro" id="IPR001680">
    <property type="entry name" value="WD40_rpt"/>
</dbReference>
<dbReference type="SMART" id="SM00320">
    <property type="entry name" value="WD40"/>
    <property type="match status" value="2"/>
</dbReference>
<keyword evidence="5" id="KW-1185">Reference proteome</keyword>
<evidence type="ECO:0000256" key="3">
    <source>
        <dbReference type="PROSITE-ProRule" id="PRU00221"/>
    </source>
</evidence>
<dbReference type="PROSITE" id="PS50294">
    <property type="entry name" value="WD_REPEATS_REGION"/>
    <property type="match status" value="1"/>
</dbReference>